<proteinExistence type="predicted"/>
<name>A0A317REG7_9BURK</name>
<accession>A0A317REG7</accession>
<dbReference type="OrthoDB" id="9814432at2"/>
<gene>
    <name evidence="1" type="ORF">DFR36_102284</name>
</gene>
<dbReference type="EMBL" id="QGUB01000002">
    <property type="protein sequence ID" value="PWW47905.1"/>
    <property type="molecule type" value="Genomic_DNA"/>
</dbReference>
<evidence type="ECO:0000313" key="1">
    <source>
        <dbReference type="EMBL" id="PWW47905.1"/>
    </source>
</evidence>
<dbReference type="Proteomes" id="UP000246483">
    <property type="component" value="Unassembled WGS sequence"/>
</dbReference>
<evidence type="ECO:0000313" key="2">
    <source>
        <dbReference type="Proteomes" id="UP000246483"/>
    </source>
</evidence>
<sequence>MKYLLVLAVVLVVYALVRSKQRSIAPRARPPASVPPPEEMVRCARCGVHLPHSAALHAEGRSYCCSAHLPCR</sequence>
<dbReference type="InterPro" id="IPR049708">
    <property type="entry name" value="PP0621-like"/>
</dbReference>
<dbReference type="NCBIfam" id="NF041023">
    <property type="entry name" value="PP0621_fam"/>
    <property type="match status" value="1"/>
</dbReference>
<reference evidence="1 2" key="1">
    <citation type="submission" date="2018-05" db="EMBL/GenBank/DDBJ databases">
        <title>Genomic Encyclopedia of Type Strains, Phase IV (KMG-IV): sequencing the most valuable type-strain genomes for metagenomic binning, comparative biology and taxonomic classification.</title>
        <authorList>
            <person name="Goeker M."/>
        </authorList>
    </citation>
    <scope>NUCLEOTIDE SEQUENCE [LARGE SCALE GENOMIC DNA]</scope>
    <source>
        <strain evidence="1 2">DSM 26006</strain>
    </source>
</reference>
<keyword evidence="2" id="KW-1185">Reference proteome</keyword>
<comment type="caution">
    <text evidence="1">The sequence shown here is derived from an EMBL/GenBank/DDBJ whole genome shotgun (WGS) entry which is preliminary data.</text>
</comment>
<dbReference type="RefSeq" id="WP_019373108.1">
    <property type="nucleotide sequence ID" value="NZ_ALEE01000183.1"/>
</dbReference>
<protein>
    <submittedName>
        <fullName evidence="1">Uncharacterized protein</fullName>
    </submittedName>
</protein>
<dbReference type="AlphaFoldDB" id="A0A317REG7"/>
<organism evidence="1 2">
    <name type="scientific">Melaminivora alkalimesophila</name>
    <dbReference type="NCBI Taxonomy" id="1165852"/>
    <lineage>
        <taxon>Bacteria</taxon>
        <taxon>Pseudomonadati</taxon>
        <taxon>Pseudomonadota</taxon>
        <taxon>Betaproteobacteria</taxon>
        <taxon>Burkholderiales</taxon>
        <taxon>Comamonadaceae</taxon>
        <taxon>Melaminivora</taxon>
    </lineage>
</organism>